<evidence type="ECO:0000313" key="3">
    <source>
        <dbReference type="Proteomes" id="UP000704176"/>
    </source>
</evidence>
<feature type="transmembrane region" description="Helical" evidence="1">
    <location>
        <begin position="42"/>
        <end position="61"/>
    </location>
</feature>
<protein>
    <submittedName>
        <fullName evidence="2">DUF2306 domain-containing protein</fullName>
    </submittedName>
</protein>
<comment type="caution">
    <text evidence="2">The sequence shown here is derived from an EMBL/GenBank/DDBJ whole genome shotgun (WGS) entry which is preliminary data.</text>
</comment>
<gene>
    <name evidence="2" type="ORF">K9B37_15335</name>
</gene>
<feature type="transmembrane region" description="Helical" evidence="1">
    <location>
        <begin position="12"/>
        <end position="30"/>
    </location>
</feature>
<proteinExistence type="predicted"/>
<name>A0ABS7VQ18_9HYPH</name>
<keyword evidence="1" id="KW-0812">Transmembrane</keyword>
<dbReference type="RefSeq" id="WP_224314243.1">
    <property type="nucleotide sequence ID" value="NZ_JAIRBM010000011.1"/>
</dbReference>
<feature type="transmembrane region" description="Helical" evidence="1">
    <location>
        <begin position="104"/>
        <end position="123"/>
    </location>
</feature>
<keyword evidence="1" id="KW-0472">Membrane</keyword>
<keyword evidence="1" id="KW-1133">Transmembrane helix</keyword>
<accession>A0ABS7VQ18</accession>
<dbReference type="InterPro" id="IPR018750">
    <property type="entry name" value="DUF2306_membrane"/>
</dbReference>
<dbReference type="EMBL" id="JAIRBM010000011">
    <property type="protein sequence ID" value="MBZ6077651.1"/>
    <property type="molecule type" value="Genomic_DNA"/>
</dbReference>
<sequence>MSLAPSATASPVILFHAGAALAALGLGFHQMLRPKGTLPHRVVGWTWTILMAGVALSSLFIRSHWPKVGPFGPIHILAAITLLILPLAVLHARRGRILSHKRTMTGLFFLGLVVTGFFTLLPGRLMNQVLFGP</sequence>
<organism evidence="2 3">
    <name type="scientific">Microvirga puerhi</name>
    <dbReference type="NCBI Taxonomy" id="2876078"/>
    <lineage>
        <taxon>Bacteria</taxon>
        <taxon>Pseudomonadati</taxon>
        <taxon>Pseudomonadota</taxon>
        <taxon>Alphaproteobacteria</taxon>
        <taxon>Hyphomicrobiales</taxon>
        <taxon>Methylobacteriaceae</taxon>
        <taxon>Microvirga</taxon>
    </lineage>
</organism>
<evidence type="ECO:0000313" key="2">
    <source>
        <dbReference type="EMBL" id="MBZ6077651.1"/>
    </source>
</evidence>
<dbReference type="Proteomes" id="UP000704176">
    <property type="component" value="Unassembled WGS sequence"/>
</dbReference>
<keyword evidence="3" id="KW-1185">Reference proteome</keyword>
<dbReference type="Pfam" id="PF10067">
    <property type="entry name" value="DUF2306"/>
    <property type="match status" value="1"/>
</dbReference>
<evidence type="ECO:0000256" key="1">
    <source>
        <dbReference type="SAM" id="Phobius"/>
    </source>
</evidence>
<reference evidence="2 3" key="1">
    <citation type="submission" date="2021-09" db="EMBL/GenBank/DDBJ databases">
        <title>The complete genome sequence of a new microorganism.</title>
        <authorList>
            <person name="Zi Z."/>
        </authorList>
    </citation>
    <scope>NUCLEOTIDE SEQUENCE [LARGE SCALE GENOMIC DNA]</scope>
    <source>
        <strain evidence="2 3">WGZ8</strain>
    </source>
</reference>
<feature type="transmembrane region" description="Helical" evidence="1">
    <location>
        <begin position="73"/>
        <end position="92"/>
    </location>
</feature>